<keyword evidence="2" id="KW-1185">Reference proteome</keyword>
<sequence length="146" mass="15089">MTTNRVTPLYTPEVLALAVELAAYPPLSDPASHAELRSRTCGSVARIGLATDGEGAIETIGLKMSACAIGQAAAAIFAGDAQGKKAEDLDSAVAAVEVWLAEGGPRPEWPRLELLDAAVAHPGRHEAILLPWRAAAAALSKDNGAR</sequence>
<dbReference type="Proteomes" id="UP001065265">
    <property type="component" value="Chromosome"/>
</dbReference>
<dbReference type="SUPFAM" id="SSF82649">
    <property type="entry name" value="SufE/NifU"/>
    <property type="match status" value="1"/>
</dbReference>
<dbReference type="Gene3D" id="3.90.1010.10">
    <property type="match status" value="1"/>
</dbReference>
<reference evidence="1" key="1">
    <citation type="submission" date="2022-02" db="EMBL/GenBank/DDBJ databases">
        <title>Qipengyuania spongiae sp. nov., isolated from marine sponge.</title>
        <authorList>
            <person name="Li Z."/>
            <person name="Zhang M."/>
        </authorList>
    </citation>
    <scope>NUCLEOTIDE SEQUENCE</scope>
    <source>
        <strain evidence="1">PHS-Z21</strain>
    </source>
</reference>
<proteinExistence type="predicted"/>
<evidence type="ECO:0000313" key="1">
    <source>
        <dbReference type="EMBL" id="UVI38864.1"/>
    </source>
</evidence>
<organism evidence="1 2">
    <name type="scientific">Qipengyuania spongiae</name>
    <dbReference type="NCBI Taxonomy" id="2909673"/>
    <lineage>
        <taxon>Bacteria</taxon>
        <taxon>Pseudomonadati</taxon>
        <taxon>Pseudomonadota</taxon>
        <taxon>Alphaproteobacteria</taxon>
        <taxon>Sphingomonadales</taxon>
        <taxon>Erythrobacteraceae</taxon>
        <taxon>Qipengyuania</taxon>
    </lineage>
</organism>
<name>A0ABY5SXC2_9SPHN</name>
<dbReference type="RefSeq" id="WP_265558046.1">
    <property type="nucleotide sequence ID" value="NZ_CP092471.1"/>
</dbReference>
<accession>A0ABY5SXC2</accession>
<dbReference type="EMBL" id="CP092471">
    <property type="protein sequence ID" value="UVI38864.1"/>
    <property type="molecule type" value="Genomic_DNA"/>
</dbReference>
<protein>
    <submittedName>
        <fullName evidence="1">Iron-sulfur cluster assembly scaffold protein</fullName>
    </submittedName>
</protein>
<gene>
    <name evidence="1" type="ORF">L1F33_11520</name>
</gene>
<evidence type="ECO:0000313" key="2">
    <source>
        <dbReference type="Proteomes" id="UP001065265"/>
    </source>
</evidence>